<evidence type="ECO:0000313" key="9">
    <source>
        <dbReference type="Proteomes" id="UP001292079"/>
    </source>
</evidence>
<feature type="compositionally biased region" description="Polar residues" evidence="6">
    <location>
        <begin position="698"/>
        <end position="711"/>
    </location>
</feature>
<dbReference type="InterPro" id="IPR026058">
    <property type="entry name" value="LIPIN"/>
</dbReference>
<dbReference type="Proteomes" id="UP001292079">
    <property type="component" value="Unassembled WGS sequence"/>
</dbReference>
<comment type="cofactor">
    <cofactor evidence="2">
        <name>Mg(2+)</name>
        <dbReference type="ChEBI" id="CHEBI:18420"/>
    </cofactor>
</comment>
<dbReference type="GO" id="GO:0019432">
    <property type="term" value="P:triglyceride biosynthetic process"/>
    <property type="evidence" value="ECO:0007669"/>
    <property type="project" value="TreeGrafter"/>
</dbReference>
<evidence type="ECO:0000256" key="2">
    <source>
        <dbReference type="ARBA" id="ARBA00001946"/>
    </source>
</evidence>
<feature type="region of interest" description="Disordered" evidence="6">
    <location>
        <begin position="698"/>
        <end position="717"/>
    </location>
</feature>
<evidence type="ECO:0000256" key="6">
    <source>
        <dbReference type="SAM" id="MobiDB-lite"/>
    </source>
</evidence>
<dbReference type="Pfam" id="PF16876">
    <property type="entry name" value="Lipin_mid"/>
    <property type="match status" value="1"/>
</dbReference>
<dbReference type="GO" id="GO:0009062">
    <property type="term" value="P:fatty acid catabolic process"/>
    <property type="evidence" value="ECO:0007669"/>
    <property type="project" value="TreeGrafter"/>
</dbReference>
<dbReference type="SMART" id="SM00775">
    <property type="entry name" value="LNS2"/>
    <property type="match status" value="1"/>
</dbReference>
<dbReference type="PANTHER" id="PTHR12181">
    <property type="entry name" value="LIPIN"/>
    <property type="match status" value="1"/>
</dbReference>
<name>A0AAE1ZGU6_SCHME</name>
<organism evidence="8 9">
    <name type="scientific">Schistosoma mekongi</name>
    <name type="common">Parasitic worm</name>
    <dbReference type="NCBI Taxonomy" id="38744"/>
    <lineage>
        <taxon>Eukaryota</taxon>
        <taxon>Metazoa</taxon>
        <taxon>Spiralia</taxon>
        <taxon>Lophotrochozoa</taxon>
        <taxon>Platyhelminthes</taxon>
        <taxon>Trematoda</taxon>
        <taxon>Digenea</taxon>
        <taxon>Strigeidida</taxon>
        <taxon>Schistosomatoidea</taxon>
        <taxon>Schistosomatidae</taxon>
        <taxon>Schistosoma</taxon>
    </lineage>
</organism>
<keyword evidence="9" id="KW-1185">Reference proteome</keyword>
<dbReference type="InterPro" id="IPR036412">
    <property type="entry name" value="HAD-like_sf"/>
</dbReference>
<dbReference type="InterPro" id="IPR013209">
    <property type="entry name" value="LNS2"/>
</dbReference>
<evidence type="ECO:0000256" key="4">
    <source>
        <dbReference type="ARBA" id="ARBA00012638"/>
    </source>
</evidence>
<evidence type="ECO:0000313" key="8">
    <source>
        <dbReference type="EMBL" id="KAK4473703.1"/>
    </source>
</evidence>
<evidence type="ECO:0000259" key="7">
    <source>
        <dbReference type="SMART" id="SM00775"/>
    </source>
</evidence>
<accession>A0AAE1ZGU6</accession>
<dbReference type="EMBL" id="JALJAT010000002">
    <property type="protein sequence ID" value="KAK4473703.1"/>
    <property type="molecule type" value="Genomic_DNA"/>
</dbReference>
<reference evidence="8" key="1">
    <citation type="submission" date="2022-04" db="EMBL/GenBank/DDBJ databases">
        <authorList>
            <person name="Xu L."/>
            <person name="Lv Z."/>
        </authorList>
    </citation>
    <scope>NUCLEOTIDE SEQUENCE</scope>
    <source>
        <strain evidence="8">LV_2022a</strain>
    </source>
</reference>
<comment type="catalytic activity">
    <reaction evidence="1">
        <text>a 1,2-diacyl-sn-glycero-3-phosphate + H2O = a 1,2-diacyl-sn-glycerol + phosphate</text>
        <dbReference type="Rhea" id="RHEA:27429"/>
        <dbReference type="ChEBI" id="CHEBI:15377"/>
        <dbReference type="ChEBI" id="CHEBI:17815"/>
        <dbReference type="ChEBI" id="CHEBI:43474"/>
        <dbReference type="ChEBI" id="CHEBI:58608"/>
        <dbReference type="EC" id="3.1.3.4"/>
    </reaction>
    <physiologicalReaction direction="left-to-right" evidence="1">
        <dbReference type="Rhea" id="RHEA:27430"/>
    </physiologicalReaction>
</comment>
<dbReference type="AlphaFoldDB" id="A0AAE1ZGU6"/>
<dbReference type="GO" id="GO:0032869">
    <property type="term" value="P:cellular response to insulin stimulus"/>
    <property type="evidence" value="ECO:0007669"/>
    <property type="project" value="TreeGrafter"/>
</dbReference>
<dbReference type="Pfam" id="PF04571">
    <property type="entry name" value="Lipin_N"/>
    <property type="match status" value="1"/>
</dbReference>
<dbReference type="SUPFAM" id="SSF56784">
    <property type="entry name" value="HAD-like"/>
    <property type="match status" value="1"/>
</dbReference>
<dbReference type="PANTHER" id="PTHR12181:SF12">
    <property type="entry name" value="PHOSPHATIDATE PHOSPHATASE"/>
    <property type="match status" value="1"/>
</dbReference>
<sequence>MSWKSLGRLLSGIKGAYNDINPATLTGAIDVIVVEQKDGSFTCGPFHVRFGKLTAFSPTDKTVEIYVNGEFVDFLRMSLGSAGDAYFVDSSSSLTDEFLTTDSNDCPGFAYDDSWTGLSMRRQSRKIRRDSAMSEPGTESNLMEGDIDEVSETSVYEVSSDCEVSNDKVKDHRRCRNPVGNTFVSDTQLDESTKDAVASYGWGMMKCHQSESGSNISHVVKEVTKSGTLAQDSHLKSLIHEKEVYLEELVTAEVDQNIKEVYIYPPSHGSLQSQSQGHASNNNADSGCVDYGYRSDNEHSPRSISPIHPHVLSLRLSLCGGLSPDSPCSEENFLEYMVSYEEFIRDPNAILSNPNLVVYFNGRYCNWQVTAPSIVSLLAFQTQLPYLTLQKLENQYLPKKPSRRTSWFSWGTSQTQTVATNSLIPEEIGNPGEKSLNSSCSSQVPQVHGTHGVTKINRLSSHEVARLKLKPGRNDIEFRITTKYQGTCTCSASIYYWHWYDRIVVSDVDGTITRSDLLGHLLPMLGHDWTHPGVARLYTRVHNNGYQFLYLSARALGQAGITRSYLRQVIQDSTFRLPDGPILLSPNSLLHAFHQEVIINKPELFKTKCLQDICSLFPEGSSPLYAGFGNKVNDVFAYQEAGIDLCRIFTINPRGEVRNEYQCLRNTTYQELGDLVDLHFPPLSECQIARIPYHVDHNSTSGRKSGNSTPDSGHLPDTFDRMPADLNTFSSFSFWKSNYDLSFPLPETLENIHI</sequence>
<comment type="caution">
    <text evidence="8">The sequence shown here is derived from an EMBL/GenBank/DDBJ whole genome shotgun (WGS) entry which is preliminary data.</text>
</comment>
<evidence type="ECO:0000256" key="3">
    <source>
        <dbReference type="ARBA" id="ARBA00005476"/>
    </source>
</evidence>
<dbReference type="GO" id="GO:0045944">
    <property type="term" value="P:positive regulation of transcription by RNA polymerase II"/>
    <property type="evidence" value="ECO:0007669"/>
    <property type="project" value="TreeGrafter"/>
</dbReference>
<dbReference type="EC" id="3.1.3.4" evidence="4"/>
<proteinExistence type="inferred from homology"/>
<dbReference type="InterPro" id="IPR007651">
    <property type="entry name" value="Lipin_N"/>
</dbReference>
<evidence type="ECO:0000256" key="5">
    <source>
        <dbReference type="ARBA" id="ARBA00022801"/>
    </source>
</evidence>
<dbReference type="InterPro" id="IPR031315">
    <property type="entry name" value="LNS2/PITP"/>
</dbReference>
<comment type="similarity">
    <text evidence="3">Belongs to the lipin family.</text>
</comment>
<protein>
    <recommendedName>
        <fullName evidence="4">phosphatidate phosphatase</fullName>
        <ecNumber evidence="4">3.1.3.4</ecNumber>
    </recommendedName>
</protein>
<dbReference type="InterPro" id="IPR031703">
    <property type="entry name" value="Lipin_mid"/>
</dbReference>
<gene>
    <name evidence="8" type="ORF">MN116_003048</name>
</gene>
<dbReference type="GO" id="GO:0005634">
    <property type="term" value="C:nucleus"/>
    <property type="evidence" value="ECO:0007669"/>
    <property type="project" value="TreeGrafter"/>
</dbReference>
<dbReference type="Pfam" id="PF08235">
    <property type="entry name" value="LNS2"/>
    <property type="match status" value="1"/>
</dbReference>
<feature type="domain" description="LNS2/PITP" evidence="7">
    <location>
        <begin position="503"/>
        <end position="660"/>
    </location>
</feature>
<dbReference type="GO" id="GO:0003713">
    <property type="term" value="F:transcription coactivator activity"/>
    <property type="evidence" value="ECO:0007669"/>
    <property type="project" value="TreeGrafter"/>
</dbReference>
<evidence type="ECO:0000256" key="1">
    <source>
        <dbReference type="ARBA" id="ARBA00001180"/>
    </source>
</evidence>
<keyword evidence="5" id="KW-0378">Hydrolase</keyword>
<reference evidence="8" key="2">
    <citation type="journal article" date="2023" name="Infect Dis Poverty">
        <title>Chromosome-scale genome of the human blood fluke Schistosoma mekongi and its implications for public health.</title>
        <authorList>
            <person name="Zhou M."/>
            <person name="Xu L."/>
            <person name="Xu D."/>
            <person name="Chen W."/>
            <person name="Khan J."/>
            <person name="Hu Y."/>
            <person name="Huang H."/>
            <person name="Wei H."/>
            <person name="Zhang Y."/>
            <person name="Chusongsang P."/>
            <person name="Tanasarnprasert K."/>
            <person name="Hu X."/>
            <person name="Limpanont Y."/>
            <person name="Lv Z."/>
        </authorList>
    </citation>
    <scope>NUCLEOTIDE SEQUENCE</scope>
    <source>
        <strain evidence="8">LV_2022a</strain>
    </source>
</reference>
<dbReference type="GO" id="GO:0008195">
    <property type="term" value="F:phosphatidate phosphatase activity"/>
    <property type="evidence" value="ECO:0007669"/>
    <property type="project" value="UniProtKB-EC"/>
</dbReference>